<dbReference type="EMBL" id="CP150484">
    <property type="protein sequence ID" value="WYW20230.1"/>
    <property type="molecule type" value="Genomic_DNA"/>
</dbReference>
<reference evidence="1" key="1">
    <citation type="submission" date="2023-10" db="EMBL/GenBank/DDBJ databases">
        <title>Whole genome sequencing of actinobacterial strain Amycolatopsis sp. (BCA-696) identifies the underlying plant growth-promoting genes.</title>
        <authorList>
            <person name="Gandham P."/>
            <person name="Vadla N."/>
            <person name="Saji A."/>
            <person name="Srinivas V."/>
            <person name="Ruperao P."/>
            <person name="Selvanayagam S."/>
            <person name="Saxena R.K."/>
            <person name="Rathore A."/>
            <person name="Gopalakrishnan S."/>
            <person name="Thakur V."/>
        </authorList>
    </citation>
    <scope>NUCLEOTIDE SEQUENCE</scope>
    <source>
        <strain evidence="1">BCA-696</strain>
    </source>
</reference>
<protein>
    <submittedName>
        <fullName evidence="1">Uncharacterized protein</fullName>
    </submittedName>
</protein>
<gene>
    <name evidence="1" type="ORF">LCL61_32245</name>
</gene>
<sequence length="114" mass="12585">MGEPERTPKAPRRLLWVVGTPFPSRWGSGELCGLRLLVSVGTDADMTVAAQALRDDPKARRVLTDTKAEASERFKKIFADRPEMLELATPDELRQRIPKAEKATCSIPRGSPLG</sequence>
<proteinExistence type="predicted"/>
<evidence type="ECO:0000313" key="2">
    <source>
        <dbReference type="Proteomes" id="UP001456344"/>
    </source>
</evidence>
<organism evidence="1 2">
    <name type="scientific">Amycolatopsis coloradensis</name>
    <dbReference type="NCBI Taxonomy" id="76021"/>
    <lineage>
        <taxon>Bacteria</taxon>
        <taxon>Bacillati</taxon>
        <taxon>Actinomycetota</taxon>
        <taxon>Actinomycetes</taxon>
        <taxon>Pseudonocardiales</taxon>
        <taxon>Pseudonocardiaceae</taxon>
        <taxon>Amycolatopsis</taxon>
    </lineage>
</organism>
<evidence type="ECO:0000313" key="1">
    <source>
        <dbReference type="EMBL" id="WYW20230.1"/>
    </source>
</evidence>
<dbReference type="Proteomes" id="UP001456344">
    <property type="component" value="Chromosome"/>
</dbReference>
<accession>A0ACD5BLR5</accession>
<name>A0ACD5BLR5_9PSEU</name>
<keyword evidence="2" id="KW-1185">Reference proteome</keyword>